<reference evidence="2" key="1">
    <citation type="submission" date="2009-10" db="EMBL/GenBank/DDBJ databases">
        <title>The genome sequence of Streptomyces sviceus strain ATCC 29083.</title>
        <authorList>
            <consortium name="The Broad Institute Genome Sequencing Platform"/>
            <consortium name="Broad Institute Microbial Sequencing Center"/>
            <person name="Fischbach M."/>
            <person name="Godfrey P."/>
            <person name="Ward D."/>
            <person name="Young S."/>
            <person name="Zeng Q."/>
            <person name="Koehrsen M."/>
            <person name="Alvarado L."/>
            <person name="Berlin A.M."/>
            <person name="Bochicchio J."/>
            <person name="Borenstein D."/>
            <person name="Chapman S.B."/>
            <person name="Chen Z."/>
            <person name="Engels R."/>
            <person name="Freedman E."/>
            <person name="Gellesch M."/>
            <person name="Goldberg J."/>
            <person name="Griggs A."/>
            <person name="Gujja S."/>
            <person name="Heilman E.R."/>
            <person name="Heiman D.I."/>
            <person name="Hepburn T.A."/>
            <person name="Howarth C."/>
            <person name="Jen D."/>
            <person name="Larson L."/>
            <person name="Lewis B."/>
            <person name="Mehta T."/>
            <person name="Park D."/>
            <person name="Pearson M."/>
            <person name="Richards J."/>
            <person name="Roberts A."/>
            <person name="Saif S."/>
            <person name="Shea T.D."/>
            <person name="Shenoy N."/>
            <person name="Sisk P."/>
            <person name="Stolte C."/>
            <person name="Sykes S.N."/>
            <person name="Thomson T."/>
            <person name="Walk T."/>
            <person name="White J."/>
            <person name="Yandava C."/>
            <person name="Straight P."/>
            <person name="Clardy J."/>
            <person name="Hung D."/>
            <person name="Kolter R."/>
            <person name="Mekalanos J."/>
            <person name="Walker S."/>
            <person name="Walsh C.T."/>
            <person name="Wieland-Brown L.C."/>
            <person name="Haas B."/>
            <person name="Nusbaum C."/>
            <person name="Birren B."/>
        </authorList>
    </citation>
    <scope>NUCLEOTIDE SEQUENCE [LARGE SCALE GENOMIC DNA]</scope>
    <source>
        <strain evidence="2">ATCC 29083</strain>
    </source>
</reference>
<protein>
    <submittedName>
        <fullName evidence="2">Uncharacterized protein</fullName>
    </submittedName>
</protein>
<keyword evidence="1" id="KW-1133">Transmembrane helix</keyword>
<dbReference type="Proteomes" id="UP000002785">
    <property type="component" value="Chromosome"/>
</dbReference>
<dbReference type="HOGENOM" id="CLU_2412017_0_0_11"/>
<evidence type="ECO:0000256" key="1">
    <source>
        <dbReference type="SAM" id="Phobius"/>
    </source>
</evidence>
<evidence type="ECO:0000313" key="2">
    <source>
        <dbReference type="EMBL" id="EDY59942.1"/>
    </source>
</evidence>
<dbReference type="RefSeq" id="WP_007379314.1">
    <property type="nucleotide sequence ID" value="NZ_CM000951.1"/>
</dbReference>
<keyword evidence="3" id="KW-1185">Reference proteome</keyword>
<organism evidence="2 3">
    <name type="scientific">Streptomyces sviceus (strain ATCC 29083 / DSM 924 / JCM 4929 / NBRC 13980 / NCIMB 11184 / NRRL 5439 / UC 5370)</name>
    <dbReference type="NCBI Taxonomy" id="463191"/>
    <lineage>
        <taxon>Bacteria</taxon>
        <taxon>Bacillati</taxon>
        <taxon>Actinomycetota</taxon>
        <taxon>Actinomycetes</taxon>
        <taxon>Kitasatosporales</taxon>
        <taxon>Streptomycetaceae</taxon>
        <taxon>Streptomyces</taxon>
    </lineage>
</organism>
<keyword evidence="1" id="KW-0472">Membrane</keyword>
<feature type="transmembrane region" description="Helical" evidence="1">
    <location>
        <begin position="48"/>
        <end position="68"/>
    </location>
</feature>
<proteinExistence type="predicted"/>
<evidence type="ECO:0000313" key="3">
    <source>
        <dbReference type="Proteomes" id="UP000002785"/>
    </source>
</evidence>
<accession>B5I4D7</accession>
<name>B5I4D7_STRX2</name>
<dbReference type="eggNOG" id="ENOG5032GYC">
    <property type="taxonomic scope" value="Bacteria"/>
</dbReference>
<gene>
    <name evidence="2" type="ORF">SSEG_06522</name>
</gene>
<dbReference type="AlphaFoldDB" id="B5I4D7"/>
<keyword evidence="1" id="KW-0812">Transmembrane</keyword>
<feature type="transmembrane region" description="Helical" evidence="1">
    <location>
        <begin position="20"/>
        <end position="41"/>
    </location>
</feature>
<dbReference type="EMBL" id="CM000951">
    <property type="protein sequence ID" value="EDY59942.1"/>
    <property type="molecule type" value="Genomic_DNA"/>
</dbReference>
<sequence>MTLHKAVPSGDSNGSASAFGMPQALVILGFLSAAVVLRLVTPIAVRDIVVLLSAAGGTSVAVLLAAGFNSRRGGQGLLRRLISAALTSGSGN</sequence>